<organism evidence="3 4">
    <name type="scientific">Anaeramoeba ignava</name>
    <name type="common">Anaerobic marine amoeba</name>
    <dbReference type="NCBI Taxonomy" id="1746090"/>
    <lineage>
        <taxon>Eukaryota</taxon>
        <taxon>Metamonada</taxon>
        <taxon>Anaeramoebidae</taxon>
        <taxon>Anaeramoeba</taxon>
    </lineage>
</organism>
<comment type="caution">
    <text evidence="3">The sequence shown here is derived from an EMBL/GenBank/DDBJ whole genome shotgun (WGS) entry which is preliminary data.</text>
</comment>
<gene>
    <name evidence="3" type="ORF">M0811_08454</name>
</gene>
<dbReference type="InterPro" id="IPR027417">
    <property type="entry name" value="P-loop_NTPase"/>
</dbReference>
<dbReference type="AlphaFoldDB" id="A0A9Q0RAZ6"/>
<dbReference type="PROSITE" id="PS51420">
    <property type="entry name" value="RHO"/>
    <property type="match status" value="1"/>
</dbReference>
<dbReference type="InterPro" id="IPR005225">
    <property type="entry name" value="Small_GTP-bd"/>
</dbReference>
<evidence type="ECO:0000313" key="4">
    <source>
        <dbReference type="Proteomes" id="UP001149090"/>
    </source>
</evidence>
<dbReference type="NCBIfam" id="TIGR00231">
    <property type="entry name" value="small_GTP"/>
    <property type="match status" value="1"/>
</dbReference>
<keyword evidence="2" id="KW-0342">GTP-binding</keyword>
<dbReference type="GO" id="GO:0005525">
    <property type="term" value="F:GTP binding"/>
    <property type="evidence" value="ECO:0007669"/>
    <property type="project" value="UniProtKB-KW"/>
</dbReference>
<dbReference type="OMA" id="CRIVIVG"/>
<dbReference type="GO" id="GO:0003924">
    <property type="term" value="F:GTPase activity"/>
    <property type="evidence" value="ECO:0007669"/>
    <property type="project" value="InterPro"/>
</dbReference>
<dbReference type="PRINTS" id="PR00449">
    <property type="entry name" value="RASTRNSFRMNG"/>
</dbReference>
<dbReference type="EMBL" id="JAPDFW010000073">
    <property type="protein sequence ID" value="KAJ5073617.1"/>
    <property type="molecule type" value="Genomic_DNA"/>
</dbReference>
<dbReference type="InterPro" id="IPR001806">
    <property type="entry name" value="Small_GTPase"/>
</dbReference>
<dbReference type="Gene3D" id="3.40.50.300">
    <property type="entry name" value="P-loop containing nucleotide triphosphate hydrolases"/>
    <property type="match status" value="1"/>
</dbReference>
<protein>
    <submittedName>
        <fullName evidence="3">Ras-like protein</fullName>
    </submittedName>
</protein>
<keyword evidence="1" id="KW-0547">Nucleotide-binding</keyword>
<dbReference type="Proteomes" id="UP001149090">
    <property type="component" value="Unassembled WGS sequence"/>
</dbReference>
<dbReference type="PANTHER" id="PTHR24070">
    <property type="entry name" value="RAS, DI-RAS, AND RHEB FAMILY MEMBERS OF SMALL GTPASE SUPERFAMILY"/>
    <property type="match status" value="1"/>
</dbReference>
<dbReference type="Pfam" id="PF00071">
    <property type="entry name" value="Ras"/>
    <property type="match status" value="1"/>
</dbReference>
<name>A0A9Q0RAZ6_ANAIG</name>
<dbReference type="SUPFAM" id="SSF52540">
    <property type="entry name" value="P-loop containing nucleoside triphosphate hydrolases"/>
    <property type="match status" value="1"/>
</dbReference>
<dbReference type="FunFam" id="3.40.50.300:FF:001423">
    <property type="entry name" value="Ras family GTPase"/>
    <property type="match status" value="1"/>
</dbReference>
<proteinExistence type="predicted"/>
<evidence type="ECO:0000256" key="1">
    <source>
        <dbReference type="ARBA" id="ARBA00022741"/>
    </source>
</evidence>
<dbReference type="PROSITE" id="PS51421">
    <property type="entry name" value="RAS"/>
    <property type="match status" value="1"/>
</dbReference>
<dbReference type="SMART" id="SM00174">
    <property type="entry name" value="RHO"/>
    <property type="match status" value="1"/>
</dbReference>
<dbReference type="SMART" id="SM00173">
    <property type="entry name" value="RAS"/>
    <property type="match status" value="1"/>
</dbReference>
<dbReference type="GO" id="GO:0016020">
    <property type="term" value="C:membrane"/>
    <property type="evidence" value="ECO:0007669"/>
    <property type="project" value="InterPro"/>
</dbReference>
<sequence length="201" mass="23076">MSNDKCRIVIVGSGSVGKSCTAIRYLQGKFVEEYDPTIEESYRKMVIIDQTPTMLEILDTAGQEEYRTVRDKYLKVGDGFLILYSIASMESFLEISQIHQSIRAMKNSSDFPTVTCGNKSDLHNLRQVPKKEGQKIAQKFDSSFFEISAKTGDNVNEAFEDLIRKVRKFKDTYFAKIEETKEQTNVEIPKKKKKKKLCFIL</sequence>
<dbReference type="GO" id="GO:0007165">
    <property type="term" value="P:signal transduction"/>
    <property type="evidence" value="ECO:0007669"/>
    <property type="project" value="InterPro"/>
</dbReference>
<dbReference type="InterPro" id="IPR020849">
    <property type="entry name" value="Small_GTPase_Ras-type"/>
</dbReference>
<reference evidence="3" key="1">
    <citation type="submission" date="2022-10" db="EMBL/GenBank/DDBJ databases">
        <title>Novel sulphate-reducing endosymbionts in the free-living metamonad Anaeramoeba.</title>
        <authorList>
            <person name="Jerlstrom-Hultqvist J."/>
            <person name="Cepicka I."/>
            <person name="Gallot-Lavallee L."/>
            <person name="Salas-Leiva D."/>
            <person name="Curtis B.A."/>
            <person name="Zahonova K."/>
            <person name="Pipaliya S."/>
            <person name="Dacks J."/>
            <person name="Roger A.J."/>
        </authorList>
    </citation>
    <scope>NUCLEOTIDE SEQUENCE</scope>
    <source>
        <strain evidence="3">BMAN</strain>
    </source>
</reference>
<dbReference type="SMART" id="SM00176">
    <property type="entry name" value="RAN"/>
    <property type="match status" value="1"/>
</dbReference>
<evidence type="ECO:0000313" key="3">
    <source>
        <dbReference type="EMBL" id="KAJ5073617.1"/>
    </source>
</evidence>
<dbReference type="SMART" id="SM00175">
    <property type="entry name" value="RAB"/>
    <property type="match status" value="1"/>
</dbReference>
<evidence type="ECO:0000256" key="2">
    <source>
        <dbReference type="ARBA" id="ARBA00023134"/>
    </source>
</evidence>
<dbReference type="PROSITE" id="PS51419">
    <property type="entry name" value="RAB"/>
    <property type="match status" value="1"/>
</dbReference>
<dbReference type="CDD" id="cd00876">
    <property type="entry name" value="Ras"/>
    <property type="match status" value="1"/>
</dbReference>
<keyword evidence="4" id="KW-1185">Reference proteome</keyword>
<accession>A0A9Q0RAZ6</accession>